<reference evidence="2" key="1">
    <citation type="journal article" date="2023" name="Front. Plant Sci.">
        <title>Chromosomal-level genome assembly of Melastoma candidum provides insights into trichome evolution.</title>
        <authorList>
            <person name="Zhong Y."/>
            <person name="Wu W."/>
            <person name="Sun C."/>
            <person name="Zou P."/>
            <person name="Liu Y."/>
            <person name="Dai S."/>
            <person name="Zhou R."/>
        </authorList>
    </citation>
    <scope>NUCLEOTIDE SEQUENCE [LARGE SCALE GENOMIC DNA]</scope>
</reference>
<accession>A0ACB9NX28</accession>
<organism evidence="1 2">
    <name type="scientific">Melastoma candidum</name>
    <dbReference type="NCBI Taxonomy" id="119954"/>
    <lineage>
        <taxon>Eukaryota</taxon>
        <taxon>Viridiplantae</taxon>
        <taxon>Streptophyta</taxon>
        <taxon>Embryophyta</taxon>
        <taxon>Tracheophyta</taxon>
        <taxon>Spermatophyta</taxon>
        <taxon>Magnoliopsida</taxon>
        <taxon>eudicotyledons</taxon>
        <taxon>Gunneridae</taxon>
        <taxon>Pentapetalae</taxon>
        <taxon>rosids</taxon>
        <taxon>malvids</taxon>
        <taxon>Myrtales</taxon>
        <taxon>Melastomataceae</taxon>
        <taxon>Melastomatoideae</taxon>
        <taxon>Melastomateae</taxon>
        <taxon>Melastoma</taxon>
    </lineage>
</organism>
<dbReference type="Proteomes" id="UP001057402">
    <property type="component" value="Chromosome 7"/>
</dbReference>
<sequence>MKPSHYTFCGAYFFAVDLLDGQRASGSHPHFSFCVILGSPSSVRSLHCPEGTSARPFPGSPSLIKLGSLCGAKALQEALVRLFTTLEVRLFSSFGDCSKVEVERFKHFAEAYELNVVVLEVMRLRDRIRGTLDETRQVGEIVGLG</sequence>
<dbReference type="EMBL" id="CM042886">
    <property type="protein sequence ID" value="KAI4340656.1"/>
    <property type="molecule type" value="Genomic_DNA"/>
</dbReference>
<comment type="caution">
    <text evidence="1">The sequence shown here is derived from an EMBL/GenBank/DDBJ whole genome shotgun (WGS) entry which is preliminary data.</text>
</comment>
<evidence type="ECO:0000313" key="1">
    <source>
        <dbReference type="EMBL" id="KAI4340656.1"/>
    </source>
</evidence>
<gene>
    <name evidence="1" type="ORF">MLD38_025468</name>
</gene>
<protein>
    <submittedName>
        <fullName evidence="1">Uncharacterized protein</fullName>
    </submittedName>
</protein>
<name>A0ACB9NX28_9MYRT</name>
<evidence type="ECO:0000313" key="2">
    <source>
        <dbReference type="Proteomes" id="UP001057402"/>
    </source>
</evidence>
<keyword evidence="2" id="KW-1185">Reference proteome</keyword>
<proteinExistence type="predicted"/>